<dbReference type="EMBL" id="ANIZ01003337">
    <property type="protein sequence ID" value="ETI34225.1"/>
    <property type="molecule type" value="Genomic_DNA"/>
</dbReference>
<dbReference type="OrthoDB" id="88476at2759"/>
<sequence length="557" mass="64150">MEKLQVARGPWKKDFDGALEAAAIKGHLDIVKWLYERGIELNTLWEMVESISYIERSLLYVLCSWNTLELAAEHGHLEVVQWVYTTKAEKNKKVKLHASKAMDLAVANGHIVIAQWLHTVAVQSCGAWAADTAAKNGHLEMLQWLQSTRLLNCTTAAMDAYEGHLDILKWLYEYLPSRFRDGVMDDAARSACLDVIKWLHKYRGERCTDMRPASYGNLEVVKWFHVHYPNLFTPNVMEAAAESGQLHIVRWLHENRGEGCTTLTMDVAARNGHLDVVLYLLEHKGEDFPSYATTSVQNIEVQCLFATSDTLLQKHQRSHVSDDQLITLQSAYERRPAFVKGCLSRLAEFAVRVGNIELLDWLNQLGLELHTTVPIRNAVSQGNVKLLEWFHWNQFELNDPDLLQLAVQEKQLDAARWLSKHGFKITSLSLLEEAGRKRAVPMMRWLVEHGPPLNFETAMKLTMEYRQVEIALWVSETDRVQIVIEALQDKSIQNEVAWILTRTRFEDPSSKRRICDAIQHAPESTALWFEDHLSDFEECKWIFPSRKRRHSEMESMP</sequence>
<dbReference type="SUPFAM" id="SSF48403">
    <property type="entry name" value="Ankyrin repeat"/>
    <property type="match status" value="1"/>
</dbReference>
<protein>
    <submittedName>
        <fullName evidence="1">Uncharacterized protein</fullName>
    </submittedName>
</protein>
<proteinExistence type="predicted"/>
<organism evidence="1 2">
    <name type="scientific">Phytophthora nicotianae P1569</name>
    <dbReference type="NCBI Taxonomy" id="1317065"/>
    <lineage>
        <taxon>Eukaryota</taxon>
        <taxon>Sar</taxon>
        <taxon>Stramenopiles</taxon>
        <taxon>Oomycota</taxon>
        <taxon>Peronosporomycetes</taxon>
        <taxon>Peronosporales</taxon>
        <taxon>Peronosporaceae</taxon>
        <taxon>Phytophthora</taxon>
    </lineage>
</organism>
<dbReference type="PANTHER" id="PTHR46586:SF3">
    <property type="entry name" value="ANKYRIN REPEAT-CONTAINING PROTEIN"/>
    <property type="match status" value="1"/>
</dbReference>
<evidence type="ECO:0000313" key="1">
    <source>
        <dbReference type="EMBL" id="ETI34225.1"/>
    </source>
</evidence>
<dbReference type="eggNOG" id="KOG0504">
    <property type="taxonomic scope" value="Eukaryota"/>
</dbReference>
<evidence type="ECO:0000313" key="2">
    <source>
        <dbReference type="Proteomes" id="UP000018721"/>
    </source>
</evidence>
<keyword evidence="2" id="KW-1185">Reference proteome</keyword>
<name>V9E533_PHYNI</name>
<dbReference type="HOGENOM" id="CLU_021777_0_0_1"/>
<dbReference type="AlphaFoldDB" id="V9E533"/>
<comment type="caution">
    <text evidence="1">The sequence shown here is derived from an EMBL/GenBank/DDBJ whole genome shotgun (WGS) entry which is preliminary data.</text>
</comment>
<dbReference type="InterPro" id="IPR036770">
    <property type="entry name" value="Ankyrin_rpt-contain_sf"/>
</dbReference>
<dbReference type="Pfam" id="PF12796">
    <property type="entry name" value="Ank_2"/>
    <property type="match status" value="1"/>
</dbReference>
<dbReference type="InterPro" id="IPR002110">
    <property type="entry name" value="Ankyrin_rpt"/>
</dbReference>
<dbReference type="SUPFAM" id="SSF140860">
    <property type="entry name" value="Pseudo ankyrin repeat-like"/>
    <property type="match status" value="1"/>
</dbReference>
<dbReference type="InterPro" id="IPR052050">
    <property type="entry name" value="SecEffector_AnkRepeat"/>
</dbReference>
<dbReference type="PANTHER" id="PTHR46586">
    <property type="entry name" value="ANKYRIN REPEAT-CONTAINING PROTEIN"/>
    <property type="match status" value="1"/>
</dbReference>
<reference evidence="1 2" key="1">
    <citation type="submission" date="2013-11" db="EMBL/GenBank/DDBJ databases">
        <title>The Genome Sequence of Phytophthora parasitica P1569.</title>
        <authorList>
            <consortium name="The Broad Institute Genomics Platform"/>
            <person name="Russ C."/>
            <person name="Tyler B."/>
            <person name="Panabieres F."/>
            <person name="Shan W."/>
            <person name="Tripathy S."/>
            <person name="Grunwald N."/>
            <person name="Machado M."/>
            <person name="Johnson C.S."/>
            <person name="Arredondo F."/>
            <person name="Hong C."/>
            <person name="Coffey M."/>
            <person name="Young S.K."/>
            <person name="Zeng Q."/>
            <person name="Gargeya S."/>
            <person name="Fitzgerald M."/>
            <person name="Abouelleil A."/>
            <person name="Alvarado L."/>
            <person name="Chapman S.B."/>
            <person name="Gainer-Dewar J."/>
            <person name="Goldberg J."/>
            <person name="Griggs A."/>
            <person name="Gujja S."/>
            <person name="Hansen M."/>
            <person name="Howarth C."/>
            <person name="Imamovic A."/>
            <person name="Ireland A."/>
            <person name="Larimer J."/>
            <person name="McCowan C."/>
            <person name="Murphy C."/>
            <person name="Pearson M."/>
            <person name="Poon T.W."/>
            <person name="Priest M."/>
            <person name="Roberts A."/>
            <person name="Saif S."/>
            <person name="Shea T."/>
            <person name="Sykes S."/>
            <person name="Wortman J."/>
            <person name="Nusbaum C."/>
            <person name="Birren B."/>
        </authorList>
    </citation>
    <scope>NUCLEOTIDE SEQUENCE [LARGE SCALE GENOMIC DNA]</scope>
    <source>
        <strain evidence="1 2">P1569</strain>
    </source>
</reference>
<dbReference type="Gene3D" id="1.25.40.20">
    <property type="entry name" value="Ankyrin repeat-containing domain"/>
    <property type="match status" value="3"/>
</dbReference>
<gene>
    <name evidence="1" type="ORF">F443_19194</name>
</gene>
<accession>V9E533</accession>
<dbReference type="Proteomes" id="UP000018721">
    <property type="component" value="Unassembled WGS sequence"/>
</dbReference>
<dbReference type="SMART" id="SM00248">
    <property type="entry name" value="ANK"/>
    <property type="match status" value="5"/>
</dbReference>